<keyword evidence="1" id="KW-0812">Transmembrane</keyword>
<protein>
    <submittedName>
        <fullName evidence="2">Uncharacterized protein</fullName>
    </submittedName>
</protein>
<accession>A0A0H3KK56</accession>
<feature type="transmembrane region" description="Helical" evidence="1">
    <location>
        <begin position="51"/>
        <end position="70"/>
    </location>
</feature>
<keyword evidence="3" id="KW-1185">Reference proteome</keyword>
<feature type="transmembrane region" description="Helical" evidence="1">
    <location>
        <begin position="82"/>
        <end position="107"/>
    </location>
</feature>
<evidence type="ECO:0000313" key="3">
    <source>
        <dbReference type="Proteomes" id="UP000008815"/>
    </source>
</evidence>
<feature type="transmembrane region" description="Helical" evidence="1">
    <location>
        <begin position="113"/>
        <end position="133"/>
    </location>
</feature>
<gene>
    <name evidence="2" type="ordered locus">BMULJ_00317</name>
</gene>
<evidence type="ECO:0000313" key="2">
    <source>
        <dbReference type="EMBL" id="BAG42292.1"/>
    </source>
</evidence>
<evidence type="ECO:0000256" key="1">
    <source>
        <dbReference type="SAM" id="Phobius"/>
    </source>
</evidence>
<sequence>MTVTNISRHQSDYVLTMIKKAVPLVLVMSLLGAALSYAAYSDDLSVSAWPWRIGVLIAVLSCAALLFVYVRYRGTNDLCAYGLVMAIGTISTYYFFGIFCYFCYFVFAPMPDVVRWPGLFGGIALNLVWALVVQRNVHRIVNTTPFLDKVIKEHGETLVYDVQRGAAEFDRYHNEPNIMPTVFKYIVFGIAPFYLVMSRLLSSNFGTNGVLLFLAVFGMPVALLFVSLFVRNYALMVVLPRKIAKERGRRVLVAE</sequence>
<dbReference type="RefSeq" id="WP_012467445.1">
    <property type="nucleotide sequence ID" value="NC_010084.1"/>
</dbReference>
<organism evidence="2 3">
    <name type="scientific">Burkholderia multivorans (strain ATCC 17616 / 249)</name>
    <dbReference type="NCBI Taxonomy" id="395019"/>
    <lineage>
        <taxon>Bacteria</taxon>
        <taxon>Pseudomonadati</taxon>
        <taxon>Pseudomonadota</taxon>
        <taxon>Betaproteobacteria</taxon>
        <taxon>Burkholderiales</taxon>
        <taxon>Burkholderiaceae</taxon>
        <taxon>Burkholderia</taxon>
        <taxon>Burkholderia cepacia complex</taxon>
    </lineage>
</organism>
<dbReference type="Proteomes" id="UP000008815">
    <property type="component" value="Chromosome 1"/>
</dbReference>
<dbReference type="eggNOG" id="ENOG503137F">
    <property type="taxonomic scope" value="Bacteria"/>
</dbReference>
<feature type="transmembrane region" description="Helical" evidence="1">
    <location>
        <begin position="213"/>
        <end position="239"/>
    </location>
</feature>
<dbReference type="EMBL" id="AP009385">
    <property type="protein sequence ID" value="BAG42292.1"/>
    <property type="molecule type" value="Genomic_DNA"/>
</dbReference>
<dbReference type="AlphaFoldDB" id="A0A0H3KK56"/>
<feature type="transmembrane region" description="Helical" evidence="1">
    <location>
        <begin position="182"/>
        <end position="201"/>
    </location>
</feature>
<feature type="transmembrane region" description="Helical" evidence="1">
    <location>
        <begin position="21"/>
        <end position="39"/>
    </location>
</feature>
<dbReference type="HOGENOM" id="CLU_1084510_0_0_4"/>
<name>A0A0H3KK56_BURM1</name>
<keyword evidence="1" id="KW-1133">Transmembrane helix</keyword>
<keyword evidence="1" id="KW-0472">Membrane</keyword>
<dbReference type="KEGG" id="bmj:BMULJ_00317"/>
<reference evidence="2 3" key="1">
    <citation type="submission" date="2007-04" db="EMBL/GenBank/DDBJ databases">
        <title>Complete genome sequence of Burkholderia multivorans ATCC 17616.</title>
        <authorList>
            <person name="Ohtsubo Y."/>
            <person name="Yamashita A."/>
            <person name="Kurokawa K."/>
            <person name="Takami H."/>
            <person name="Yuhara S."/>
            <person name="Nishiyama E."/>
            <person name="Endo R."/>
            <person name="Miyazaki R."/>
            <person name="Ono A."/>
            <person name="Yano K."/>
            <person name="Ito M."/>
            <person name="Sota M."/>
            <person name="Yuji N."/>
            <person name="Hattori M."/>
            <person name="Tsuda M."/>
        </authorList>
    </citation>
    <scope>NUCLEOTIDE SEQUENCE [LARGE SCALE GENOMIC DNA]</scope>
    <source>
        <strain evidence="3">ATCC 17616 / 249</strain>
    </source>
</reference>
<proteinExistence type="predicted"/>